<evidence type="ECO:0000256" key="3">
    <source>
        <dbReference type="ARBA" id="ARBA00022801"/>
    </source>
</evidence>
<dbReference type="Gene3D" id="2.40.10.10">
    <property type="entry name" value="Trypsin-like serine proteases"/>
    <property type="match status" value="2"/>
</dbReference>
<keyword evidence="2 6" id="KW-0645">Protease</keyword>
<dbReference type="EMBL" id="CAXAJV020001293">
    <property type="protein sequence ID" value="CAL7944351.1"/>
    <property type="molecule type" value="Genomic_DNA"/>
</dbReference>
<keyword evidence="4 6" id="KW-0720">Serine protease</keyword>
<dbReference type="SMART" id="SM00020">
    <property type="entry name" value="Tryp_SPc"/>
    <property type="match status" value="1"/>
</dbReference>
<name>A0ABP1NTI7_XYLVO</name>
<dbReference type="InterPro" id="IPR009003">
    <property type="entry name" value="Peptidase_S1_PA"/>
</dbReference>
<feature type="domain" description="Peptidase S1" evidence="8">
    <location>
        <begin position="27"/>
        <end position="254"/>
    </location>
</feature>
<dbReference type="SUPFAM" id="SSF50494">
    <property type="entry name" value="Trypsin-like serine proteases"/>
    <property type="match status" value="1"/>
</dbReference>
<proteinExistence type="inferred from homology"/>
<comment type="similarity">
    <text evidence="1">Belongs to the peptidase S1 family.</text>
</comment>
<comment type="caution">
    <text evidence="9">The sequence shown here is derived from an EMBL/GenBank/DDBJ whole genome shotgun (WGS) entry which is preliminary data.</text>
</comment>
<dbReference type="PROSITE" id="PS00134">
    <property type="entry name" value="TRYPSIN_HIS"/>
    <property type="match status" value="1"/>
</dbReference>
<organism evidence="9 10">
    <name type="scientific">Xylocopa violacea</name>
    <name type="common">Violet carpenter bee</name>
    <name type="synonym">Apis violacea</name>
    <dbReference type="NCBI Taxonomy" id="135666"/>
    <lineage>
        <taxon>Eukaryota</taxon>
        <taxon>Metazoa</taxon>
        <taxon>Ecdysozoa</taxon>
        <taxon>Arthropoda</taxon>
        <taxon>Hexapoda</taxon>
        <taxon>Insecta</taxon>
        <taxon>Pterygota</taxon>
        <taxon>Neoptera</taxon>
        <taxon>Endopterygota</taxon>
        <taxon>Hymenoptera</taxon>
        <taxon>Apocrita</taxon>
        <taxon>Aculeata</taxon>
        <taxon>Apoidea</taxon>
        <taxon>Anthophila</taxon>
        <taxon>Apidae</taxon>
        <taxon>Xylocopa</taxon>
        <taxon>Xylocopa</taxon>
    </lineage>
</organism>
<keyword evidence="3 6" id="KW-0378">Hydrolase</keyword>
<keyword evidence="5" id="KW-1015">Disulfide bond</keyword>
<accession>A0ABP1NTI7</accession>
<feature type="signal peptide" evidence="7">
    <location>
        <begin position="1"/>
        <end position="21"/>
    </location>
</feature>
<dbReference type="PROSITE" id="PS00135">
    <property type="entry name" value="TRYPSIN_SER"/>
    <property type="match status" value="1"/>
</dbReference>
<keyword evidence="10" id="KW-1185">Reference proteome</keyword>
<dbReference type="PANTHER" id="PTHR24276:SF98">
    <property type="entry name" value="FI18310P1-RELATED"/>
    <property type="match status" value="1"/>
</dbReference>
<reference evidence="9 10" key="1">
    <citation type="submission" date="2024-08" db="EMBL/GenBank/DDBJ databases">
        <authorList>
            <person name="Will J Nash"/>
            <person name="Angela Man"/>
            <person name="Seanna McTaggart"/>
            <person name="Kendall Baker"/>
            <person name="Tom Barker"/>
            <person name="Leah Catchpole"/>
            <person name="Alex Durrant"/>
            <person name="Karim Gharbi"/>
            <person name="Naomi Irish"/>
            <person name="Gemy Kaithakottil"/>
            <person name="Debby Ku"/>
            <person name="Aaliyah Providence"/>
            <person name="Felix Shaw"/>
            <person name="David Swarbreck"/>
            <person name="Chris Watkins"/>
            <person name="Ann M. McCartney"/>
            <person name="Giulio Formenti"/>
            <person name="Alice Mouton"/>
            <person name="Noel Vella"/>
            <person name="Bjorn M von Reumont"/>
            <person name="Adriana Vella"/>
            <person name="Wilfried Haerty"/>
        </authorList>
    </citation>
    <scope>NUCLEOTIDE SEQUENCE [LARGE SCALE GENOMIC DNA]</scope>
</reference>
<dbReference type="InterPro" id="IPR033116">
    <property type="entry name" value="TRYPSIN_SER"/>
</dbReference>
<dbReference type="CDD" id="cd00190">
    <property type="entry name" value="Tryp_SPc"/>
    <property type="match status" value="1"/>
</dbReference>
<evidence type="ECO:0000256" key="7">
    <source>
        <dbReference type="SAM" id="SignalP"/>
    </source>
</evidence>
<dbReference type="InterPro" id="IPR050430">
    <property type="entry name" value="Peptidase_S1"/>
</dbReference>
<evidence type="ECO:0000256" key="1">
    <source>
        <dbReference type="ARBA" id="ARBA00007664"/>
    </source>
</evidence>
<dbReference type="InterPro" id="IPR001314">
    <property type="entry name" value="Peptidase_S1A"/>
</dbReference>
<dbReference type="PROSITE" id="PS50240">
    <property type="entry name" value="TRYPSIN_DOM"/>
    <property type="match status" value="1"/>
</dbReference>
<dbReference type="InterPro" id="IPR001254">
    <property type="entry name" value="Trypsin_dom"/>
</dbReference>
<keyword evidence="7" id="KW-0732">Signal</keyword>
<evidence type="ECO:0000256" key="2">
    <source>
        <dbReference type="ARBA" id="ARBA00022670"/>
    </source>
</evidence>
<feature type="chain" id="PRO_5047278741" description="Peptidase S1 domain-containing protein" evidence="7">
    <location>
        <begin position="22"/>
        <end position="262"/>
    </location>
</feature>
<evidence type="ECO:0000256" key="4">
    <source>
        <dbReference type="ARBA" id="ARBA00022825"/>
    </source>
</evidence>
<dbReference type="PRINTS" id="PR00722">
    <property type="entry name" value="CHYMOTRYPSIN"/>
</dbReference>
<dbReference type="InterPro" id="IPR018114">
    <property type="entry name" value="TRYPSIN_HIS"/>
</dbReference>
<evidence type="ECO:0000259" key="8">
    <source>
        <dbReference type="PROSITE" id="PS50240"/>
    </source>
</evidence>
<protein>
    <recommendedName>
        <fullName evidence="8">Peptidase S1 domain-containing protein</fullName>
    </recommendedName>
</protein>
<dbReference type="PANTHER" id="PTHR24276">
    <property type="entry name" value="POLYSERASE-RELATED"/>
    <property type="match status" value="1"/>
</dbReference>
<evidence type="ECO:0000313" key="10">
    <source>
        <dbReference type="Proteomes" id="UP001642520"/>
    </source>
</evidence>
<gene>
    <name evidence="9" type="ORF">XYLVIOL_LOCUS6604</name>
</gene>
<evidence type="ECO:0000313" key="9">
    <source>
        <dbReference type="EMBL" id="CAL7944351.1"/>
    </source>
</evidence>
<evidence type="ECO:0000256" key="6">
    <source>
        <dbReference type="RuleBase" id="RU363034"/>
    </source>
</evidence>
<dbReference type="InterPro" id="IPR043504">
    <property type="entry name" value="Peptidase_S1_PA_chymotrypsin"/>
</dbReference>
<dbReference type="Proteomes" id="UP001642520">
    <property type="component" value="Unassembled WGS sequence"/>
</dbReference>
<sequence>MTRLVLALIFVASIFIGRTFADDAEQIIGGHNANPGQFPYQVSLRLNGRHFCGGTLVTQKHVITAAHCIHGIVSAPYNDFTVVTGTISLKSGGQSHRVATAEYNPNFKPNASQSFANDVGVVTLADTVRVNSYQRPISLASADPPVGAKLTLSGWGRNNNNQVTLPDILQTTTVTLLSNADCQLQLPQQPIYGGHMCAFQRKGVGACNGDSGGPLVYNDKLVGIVSWVVPCAKGYPDGYTRVTHYMNFIKQHINLPQTTCSA</sequence>
<evidence type="ECO:0000256" key="5">
    <source>
        <dbReference type="ARBA" id="ARBA00023157"/>
    </source>
</evidence>
<dbReference type="Pfam" id="PF00089">
    <property type="entry name" value="Trypsin"/>
    <property type="match status" value="1"/>
</dbReference>